<evidence type="ECO:0000259" key="2">
    <source>
        <dbReference type="PROSITE" id="PS00624"/>
    </source>
</evidence>
<gene>
    <name evidence="3" type="ORF">Q4F19_16770</name>
</gene>
<dbReference type="PANTHER" id="PTHR11552">
    <property type="entry name" value="GLUCOSE-METHANOL-CHOLINE GMC OXIDOREDUCTASE"/>
    <property type="match status" value="1"/>
</dbReference>
<accession>A0ABT8YCG6</accession>
<comment type="caution">
    <text evidence="3">The sequence shown here is derived from an EMBL/GenBank/DDBJ whole genome shotgun (WGS) entry which is preliminary data.</text>
</comment>
<dbReference type="Pfam" id="PF00732">
    <property type="entry name" value="GMC_oxred_N"/>
    <property type="match status" value="1"/>
</dbReference>
<protein>
    <submittedName>
        <fullName evidence="3">GMC family oxidoreductase</fullName>
    </submittedName>
</protein>
<dbReference type="PANTHER" id="PTHR11552:SF213">
    <property type="entry name" value="DEHYDROGENASE, PUTATIVE-RELATED"/>
    <property type="match status" value="1"/>
</dbReference>
<dbReference type="Gene3D" id="3.30.560.10">
    <property type="entry name" value="Glucose Oxidase, domain 3"/>
    <property type="match status" value="1"/>
</dbReference>
<dbReference type="PROSITE" id="PS00624">
    <property type="entry name" value="GMC_OXRED_2"/>
    <property type="match status" value="1"/>
</dbReference>
<evidence type="ECO:0000256" key="1">
    <source>
        <dbReference type="ARBA" id="ARBA00010790"/>
    </source>
</evidence>
<dbReference type="Pfam" id="PF05199">
    <property type="entry name" value="GMC_oxred_C"/>
    <property type="match status" value="1"/>
</dbReference>
<dbReference type="InterPro" id="IPR007867">
    <property type="entry name" value="GMC_OxRtase_C"/>
</dbReference>
<dbReference type="InterPro" id="IPR000172">
    <property type="entry name" value="GMC_OxRdtase_N"/>
</dbReference>
<evidence type="ECO:0000313" key="3">
    <source>
        <dbReference type="EMBL" id="MDO6416045.1"/>
    </source>
</evidence>
<feature type="domain" description="Glucose-methanol-choline oxidoreductase N-terminal" evidence="2">
    <location>
        <begin position="322"/>
        <end position="336"/>
    </location>
</feature>
<dbReference type="SUPFAM" id="SSF54373">
    <property type="entry name" value="FAD-linked reductases, C-terminal domain"/>
    <property type="match status" value="1"/>
</dbReference>
<sequence>MSDGFDCDYIVVGSGAGGGTLAARLAEEGMHVILLEAGGDPRSEVGIDRFPGDYDIPAFHPFASEHPAMAWNMFVEHFADATQAARDPKRVPGKGVLYPRAGTLGGCTAHNAMIFLTAQACDWDLIAHLSGDPGWGSASMARYQERVEACRHRPVWRWLARLGITPTGHGWRGWLPIEVGKPREALADTKLRHLLEVAGIAAARRITGLRASIERLFQGALDPNDRRTNGAEGLCYAPLANDGHRRTGARERVLSVAKRYPERLRVELNALVTRVLFDADGGAIGVEYRSGRRLYRAAPNPAVADGALRTLRARREVILSGGAFNTPQLLMLSGIGPRAELERHGITVRVDLPGVGTNLQDRYEVCVQSKLAHTWESLEQVRYEADDPVGLMWAQKRTGIYISNGAALAFKRKSDPALDEADLFIFALLGNFKGYFPGYSKALATGPDVISWAILKARTDNRAGTVRLRSADPRDPPLVQFHYFEEGSDHAGRDLRAVAQGVAFVREATAPLKRKGLIEGELDPGEDIRGPALDDWVRDHAWGHHASCSCPIGKLSDGGVLDGRLRVHGVNRLRIVDASIFPRIPGYFIVSAVYMAAERAADLILEQPVCARRSASA</sequence>
<evidence type="ECO:0000313" key="4">
    <source>
        <dbReference type="Proteomes" id="UP001169764"/>
    </source>
</evidence>
<dbReference type="Proteomes" id="UP001169764">
    <property type="component" value="Unassembled WGS sequence"/>
</dbReference>
<dbReference type="RefSeq" id="WP_303544951.1">
    <property type="nucleotide sequence ID" value="NZ_JAUOTP010000008.1"/>
</dbReference>
<comment type="similarity">
    <text evidence="1">Belongs to the GMC oxidoreductase family.</text>
</comment>
<proteinExistence type="inferred from homology"/>
<dbReference type="PIRSF" id="PIRSF000137">
    <property type="entry name" value="Alcohol_oxidase"/>
    <property type="match status" value="1"/>
</dbReference>
<name>A0ABT8YCG6_9SPHN</name>
<keyword evidence="4" id="KW-1185">Reference proteome</keyword>
<dbReference type="Gene3D" id="3.50.50.60">
    <property type="entry name" value="FAD/NAD(P)-binding domain"/>
    <property type="match status" value="1"/>
</dbReference>
<organism evidence="3 4">
    <name type="scientific">Sphingomonas natans</name>
    <dbReference type="NCBI Taxonomy" id="3063330"/>
    <lineage>
        <taxon>Bacteria</taxon>
        <taxon>Pseudomonadati</taxon>
        <taxon>Pseudomonadota</taxon>
        <taxon>Alphaproteobacteria</taxon>
        <taxon>Sphingomonadales</taxon>
        <taxon>Sphingomonadaceae</taxon>
        <taxon>Sphingomonas</taxon>
    </lineage>
</organism>
<dbReference type="SUPFAM" id="SSF51905">
    <property type="entry name" value="FAD/NAD(P)-binding domain"/>
    <property type="match status" value="1"/>
</dbReference>
<reference evidence="3" key="1">
    <citation type="submission" date="2023-07" db="EMBL/GenBank/DDBJ databases">
        <authorList>
            <person name="Kim M."/>
        </authorList>
    </citation>
    <scope>NUCLEOTIDE SEQUENCE</scope>
    <source>
        <strain evidence="3">BIUV-7</strain>
    </source>
</reference>
<dbReference type="EMBL" id="JAUOTP010000008">
    <property type="protein sequence ID" value="MDO6416045.1"/>
    <property type="molecule type" value="Genomic_DNA"/>
</dbReference>
<dbReference type="InterPro" id="IPR036188">
    <property type="entry name" value="FAD/NAD-bd_sf"/>
</dbReference>
<dbReference type="InterPro" id="IPR012132">
    <property type="entry name" value="GMC_OxRdtase"/>
</dbReference>